<name>A0A800MUP6_CYTFI</name>
<sequence>MHSKEENLLFIRELGRLQADYENCSDDQVCNSIHQDIRLLLKALSMTAMK</sequence>
<evidence type="ECO:0000313" key="1">
    <source>
        <dbReference type="EMBL" id="KAF0822812.1"/>
    </source>
</evidence>
<dbReference type="AlphaFoldDB" id="A0A800MUP6"/>
<dbReference type="EMBL" id="VDEM01000046">
    <property type="protein sequence ID" value="KAF0822812.1"/>
    <property type="molecule type" value="Genomic_DNA"/>
</dbReference>
<protein>
    <submittedName>
        <fullName evidence="1">Uncharacterized protein</fullName>
    </submittedName>
</protein>
<proteinExistence type="predicted"/>
<dbReference type="Proteomes" id="UP000465778">
    <property type="component" value="Unassembled WGS sequence"/>
</dbReference>
<gene>
    <name evidence="1" type="ORF">KIS1582_3430</name>
</gene>
<reference evidence="1 2" key="1">
    <citation type="journal article" date="2020" name="G3 (Bethesda)">
        <title>Whole Genome Sequencing and Comparative Genomics of Two Nematicidal Bacillus Strains Reveals a Wide Range of Possible Virulence Factors.</title>
        <authorList>
            <person name="Susic N."/>
            <person name="Janezic S."/>
            <person name="Rupnik M."/>
            <person name="Geric Stare B."/>
        </authorList>
    </citation>
    <scope>NUCLEOTIDE SEQUENCE [LARGE SCALE GENOMIC DNA]</scope>
    <source>
        <strain evidence="1 2">I-1582</strain>
    </source>
</reference>
<comment type="caution">
    <text evidence="1">The sequence shown here is derived from an EMBL/GenBank/DDBJ whole genome shotgun (WGS) entry which is preliminary data.</text>
</comment>
<organism evidence="1 2">
    <name type="scientific">Cytobacillus firmus</name>
    <name type="common">Bacillus firmus</name>
    <dbReference type="NCBI Taxonomy" id="1399"/>
    <lineage>
        <taxon>Bacteria</taxon>
        <taxon>Bacillati</taxon>
        <taxon>Bacillota</taxon>
        <taxon>Bacilli</taxon>
        <taxon>Bacillales</taxon>
        <taxon>Bacillaceae</taxon>
        <taxon>Cytobacillus</taxon>
    </lineage>
</organism>
<accession>A0A800MUP6</accession>
<evidence type="ECO:0000313" key="2">
    <source>
        <dbReference type="Proteomes" id="UP000465778"/>
    </source>
</evidence>